<dbReference type="InterPro" id="IPR010730">
    <property type="entry name" value="HET"/>
</dbReference>
<proteinExistence type="predicted"/>
<feature type="non-terminal residue" evidence="2">
    <location>
        <position position="346"/>
    </location>
</feature>
<dbReference type="Pfam" id="PF06985">
    <property type="entry name" value="HET"/>
    <property type="match status" value="1"/>
</dbReference>
<keyword evidence="3" id="KW-1185">Reference proteome</keyword>
<dbReference type="PANTHER" id="PTHR33112">
    <property type="entry name" value="DOMAIN PROTEIN, PUTATIVE-RELATED"/>
    <property type="match status" value="1"/>
</dbReference>
<dbReference type="OrthoDB" id="5125733at2759"/>
<name>A0A067T1R9_GALM3</name>
<dbReference type="PANTHER" id="PTHR33112:SF16">
    <property type="entry name" value="HETEROKARYON INCOMPATIBILITY DOMAIN-CONTAINING PROTEIN"/>
    <property type="match status" value="1"/>
</dbReference>
<reference evidence="3" key="1">
    <citation type="journal article" date="2014" name="Proc. Natl. Acad. Sci. U.S.A.">
        <title>Extensive sampling of basidiomycete genomes demonstrates inadequacy of the white-rot/brown-rot paradigm for wood decay fungi.</title>
        <authorList>
            <person name="Riley R."/>
            <person name="Salamov A.A."/>
            <person name="Brown D.W."/>
            <person name="Nagy L.G."/>
            <person name="Floudas D."/>
            <person name="Held B.W."/>
            <person name="Levasseur A."/>
            <person name="Lombard V."/>
            <person name="Morin E."/>
            <person name="Otillar R."/>
            <person name="Lindquist E.A."/>
            <person name="Sun H."/>
            <person name="LaButti K.M."/>
            <person name="Schmutz J."/>
            <person name="Jabbour D."/>
            <person name="Luo H."/>
            <person name="Baker S.E."/>
            <person name="Pisabarro A.G."/>
            <person name="Walton J.D."/>
            <person name="Blanchette R.A."/>
            <person name="Henrissat B."/>
            <person name="Martin F."/>
            <person name="Cullen D."/>
            <person name="Hibbett D.S."/>
            <person name="Grigoriev I.V."/>
        </authorList>
    </citation>
    <scope>NUCLEOTIDE SEQUENCE [LARGE SCALE GENOMIC DNA]</scope>
    <source>
        <strain evidence="3">CBS 339.88</strain>
    </source>
</reference>
<dbReference type="STRING" id="685588.A0A067T1R9"/>
<accession>A0A067T1R9</accession>
<evidence type="ECO:0000313" key="3">
    <source>
        <dbReference type="Proteomes" id="UP000027222"/>
    </source>
</evidence>
<dbReference type="HOGENOM" id="CLU_002639_8_3_1"/>
<dbReference type="AlphaFoldDB" id="A0A067T1R9"/>
<protein>
    <recommendedName>
        <fullName evidence="1">Heterokaryon incompatibility domain-containing protein</fullName>
    </recommendedName>
</protein>
<gene>
    <name evidence="2" type="ORF">GALMADRAFT_34552</name>
</gene>
<dbReference type="Proteomes" id="UP000027222">
    <property type="component" value="Unassembled WGS sequence"/>
</dbReference>
<organism evidence="2 3">
    <name type="scientific">Galerina marginata (strain CBS 339.88)</name>
    <dbReference type="NCBI Taxonomy" id="685588"/>
    <lineage>
        <taxon>Eukaryota</taxon>
        <taxon>Fungi</taxon>
        <taxon>Dikarya</taxon>
        <taxon>Basidiomycota</taxon>
        <taxon>Agaricomycotina</taxon>
        <taxon>Agaricomycetes</taxon>
        <taxon>Agaricomycetidae</taxon>
        <taxon>Agaricales</taxon>
        <taxon>Agaricineae</taxon>
        <taxon>Strophariaceae</taxon>
        <taxon>Galerina</taxon>
    </lineage>
</organism>
<evidence type="ECO:0000259" key="1">
    <source>
        <dbReference type="Pfam" id="PF06985"/>
    </source>
</evidence>
<evidence type="ECO:0000313" key="2">
    <source>
        <dbReference type="EMBL" id="KDR77071.1"/>
    </source>
</evidence>
<feature type="domain" description="Heterokaryon incompatibility" evidence="1">
    <location>
        <begin position="52"/>
        <end position="202"/>
    </location>
</feature>
<sequence>LNHCLREHQLCEELRVTPASTNTSPFPTYLVDITPGNLHLCRTKDLPDRPTYLTLSHRWGGSHIFRLTSKNFDVLLSEIRIPDLPKTFQDAILVTRRLGYRYIWIDSLCIIQDSKEHWVSESAIMGDIYRGSSCTIAALGATDGDSGCFKTRNPLCFQPCRFELDTDSVVYLEPVEERTSPDDTGDGPLVEPLHTRAWVMQERMLSPRTLHYGTFGLYWECTMAHANDREPQMKSSPPSTKYAIHQACTLAITGEMDISYKAFWRWWSRIISMYNPCGLTYGTDKLVAISGIVKLVESKTGLHSLAGIWKEYLFPELLWYVNGEAERPKGVYQAPTWSWASLNARV</sequence>
<dbReference type="EMBL" id="KL142377">
    <property type="protein sequence ID" value="KDR77071.1"/>
    <property type="molecule type" value="Genomic_DNA"/>
</dbReference>
<feature type="non-terminal residue" evidence="2">
    <location>
        <position position="1"/>
    </location>
</feature>